<comment type="caution">
    <text evidence="5">The sequence shown here is derived from an EMBL/GenBank/DDBJ whole genome shotgun (WGS) entry which is preliminary data.</text>
</comment>
<dbReference type="EMBL" id="JBFCZG010000006">
    <property type="protein sequence ID" value="KAL3421187.1"/>
    <property type="molecule type" value="Genomic_DNA"/>
</dbReference>
<sequence>MAPHADFSDDQSNGLQILSKHDKDLIWEWNHVLPVPVEDLVQDLIAKNVRSYPNAPAICAWDAELDYQELDTLSSRLSAVLEAQGVTKDVIVPLCFEKSAWTVVAILAVIKAGGTFVLLDAGQPEGRLREILNQTKSTLILCSLLQQAMASRLASNVIAISAENLRQLPDKIAIQANASCDDTLFIVFTSGSTGLPKGVMSSHRSFVSGVHHRRSILEMPSPRVFDFAAYSFDVSTDIILSTLIIGGCVCVPSNEERQNDIAGAMRRLKVNSADLTPSVARLIKPELVPSLQMLKLGGELSTTSDVNMWAQKTKLVNIYGPSECLVVATNDLATGTDPRTIGRGRGAVTWIVATDDHHSLVPIGAIGELVVEGPIITKGYLHDQKRTAESFIESPYWLVAGGGGYTGRQSRLYKTGDLVYYNSDGSINFVGRKDTQVKIRGQRVELNEVEHHVEEQLFEKTGLRLSPIADLITPNVNHGRPTLMAFLGMRHLLEGHGHNKMPDNQTVYEFLWAATKDINKSLLKLMPQYMVPTVYVPMWTVPLNNSGKTDRRQIRKLGEALTRKDITALRGPAKSVPNSQSKSSFTAIEIQVRALWGKVLKMDSSDIKKTDHFVSLGGDSLHIMKLAAMAGEEDIDLSVIEIFAHPVLAEMAKFVEAKKATPRPHF</sequence>
<dbReference type="InterPro" id="IPR009081">
    <property type="entry name" value="PP-bd_ACP"/>
</dbReference>
<dbReference type="Pfam" id="PF00550">
    <property type="entry name" value="PP-binding"/>
    <property type="match status" value="1"/>
</dbReference>
<dbReference type="InterPro" id="IPR000873">
    <property type="entry name" value="AMP-dep_synth/lig_dom"/>
</dbReference>
<accession>A0ABR4PD17</accession>
<keyword evidence="6" id="KW-1185">Reference proteome</keyword>
<dbReference type="InterPro" id="IPR010071">
    <property type="entry name" value="AA_adenyl_dom"/>
</dbReference>
<evidence type="ECO:0000259" key="4">
    <source>
        <dbReference type="PROSITE" id="PS50075"/>
    </source>
</evidence>
<dbReference type="PANTHER" id="PTHR45527">
    <property type="entry name" value="NONRIBOSOMAL PEPTIDE SYNTHETASE"/>
    <property type="match status" value="1"/>
</dbReference>
<evidence type="ECO:0000256" key="2">
    <source>
        <dbReference type="ARBA" id="ARBA00022553"/>
    </source>
</evidence>
<dbReference type="SMART" id="SM00823">
    <property type="entry name" value="PKS_PP"/>
    <property type="match status" value="1"/>
</dbReference>
<evidence type="ECO:0000256" key="1">
    <source>
        <dbReference type="ARBA" id="ARBA00022450"/>
    </source>
</evidence>
<dbReference type="Gene3D" id="3.30.300.30">
    <property type="match status" value="1"/>
</dbReference>
<dbReference type="SUPFAM" id="SSF47336">
    <property type="entry name" value="ACP-like"/>
    <property type="match status" value="1"/>
</dbReference>
<dbReference type="PANTHER" id="PTHR45527:SF1">
    <property type="entry name" value="FATTY ACID SYNTHASE"/>
    <property type="match status" value="1"/>
</dbReference>
<dbReference type="Proteomes" id="UP001629113">
    <property type="component" value="Unassembled WGS sequence"/>
</dbReference>
<dbReference type="PROSITE" id="PS50075">
    <property type="entry name" value="CARRIER"/>
    <property type="match status" value="1"/>
</dbReference>
<evidence type="ECO:0000256" key="3">
    <source>
        <dbReference type="ARBA" id="ARBA00022598"/>
    </source>
</evidence>
<dbReference type="InterPro" id="IPR006162">
    <property type="entry name" value="Ppantetheine_attach_site"/>
</dbReference>
<keyword evidence="2" id="KW-0597">Phosphoprotein</keyword>
<dbReference type="InterPro" id="IPR020845">
    <property type="entry name" value="AMP-binding_CS"/>
</dbReference>
<protein>
    <submittedName>
        <fullName evidence="5">Nonribosomal peptide synthetase 4-like protein 2</fullName>
    </submittedName>
</protein>
<reference evidence="5 6" key="1">
    <citation type="submission" date="2024-06" db="EMBL/GenBank/DDBJ databases">
        <title>Complete genome of Phlyctema vagabunda strain 19-DSS-EL-015.</title>
        <authorList>
            <person name="Fiorenzani C."/>
        </authorList>
    </citation>
    <scope>NUCLEOTIDE SEQUENCE [LARGE SCALE GENOMIC DNA]</scope>
    <source>
        <strain evidence="5 6">19-DSS-EL-015</strain>
    </source>
</reference>
<dbReference type="PROSITE" id="PS00012">
    <property type="entry name" value="PHOSPHOPANTETHEINE"/>
    <property type="match status" value="1"/>
</dbReference>
<evidence type="ECO:0000313" key="5">
    <source>
        <dbReference type="EMBL" id="KAL3421187.1"/>
    </source>
</evidence>
<dbReference type="InterPro" id="IPR020806">
    <property type="entry name" value="PKS_PP-bd"/>
</dbReference>
<dbReference type="Gene3D" id="3.40.50.12780">
    <property type="entry name" value="N-terminal domain of ligase-like"/>
    <property type="match status" value="1"/>
</dbReference>
<gene>
    <name evidence="5" type="ORF">PVAG01_07632</name>
</gene>
<evidence type="ECO:0000313" key="6">
    <source>
        <dbReference type="Proteomes" id="UP001629113"/>
    </source>
</evidence>
<dbReference type="SUPFAM" id="SSF56801">
    <property type="entry name" value="Acetyl-CoA synthetase-like"/>
    <property type="match status" value="1"/>
</dbReference>
<dbReference type="CDD" id="cd05918">
    <property type="entry name" value="A_NRPS_SidN3_like"/>
    <property type="match status" value="1"/>
</dbReference>
<feature type="domain" description="Carrier" evidence="4">
    <location>
        <begin position="583"/>
        <end position="659"/>
    </location>
</feature>
<keyword evidence="1" id="KW-0596">Phosphopantetheine</keyword>
<organism evidence="5 6">
    <name type="scientific">Phlyctema vagabunda</name>
    <dbReference type="NCBI Taxonomy" id="108571"/>
    <lineage>
        <taxon>Eukaryota</taxon>
        <taxon>Fungi</taxon>
        <taxon>Dikarya</taxon>
        <taxon>Ascomycota</taxon>
        <taxon>Pezizomycotina</taxon>
        <taxon>Leotiomycetes</taxon>
        <taxon>Helotiales</taxon>
        <taxon>Dermateaceae</taxon>
        <taxon>Phlyctema</taxon>
    </lineage>
</organism>
<dbReference type="Gene3D" id="1.10.1200.10">
    <property type="entry name" value="ACP-like"/>
    <property type="match status" value="1"/>
</dbReference>
<name>A0ABR4PD17_9HELO</name>
<dbReference type="Pfam" id="PF00501">
    <property type="entry name" value="AMP-binding"/>
    <property type="match status" value="1"/>
</dbReference>
<keyword evidence="3" id="KW-0436">Ligase</keyword>
<dbReference type="InterPro" id="IPR042099">
    <property type="entry name" value="ANL_N_sf"/>
</dbReference>
<dbReference type="NCBIfam" id="TIGR01733">
    <property type="entry name" value="AA-adenyl-dom"/>
    <property type="match status" value="1"/>
</dbReference>
<dbReference type="InterPro" id="IPR036736">
    <property type="entry name" value="ACP-like_sf"/>
</dbReference>
<proteinExistence type="predicted"/>
<dbReference type="InterPro" id="IPR045851">
    <property type="entry name" value="AMP-bd_C_sf"/>
</dbReference>
<dbReference type="PROSITE" id="PS00455">
    <property type="entry name" value="AMP_BINDING"/>
    <property type="match status" value="1"/>
</dbReference>